<feature type="compositionally biased region" description="Basic and acidic residues" evidence="1">
    <location>
        <begin position="1"/>
        <end position="23"/>
    </location>
</feature>
<sequence length="80" mass="9262">MGTSIHCREQVEDKADGAQKPESRQVGMKISSTDQRSIRVAQQINSGGQMPLPSLHDFIHRSKQLRFQEYYKRVNNLQYN</sequence>
<reference evidence="2" key="1">
    <citation type="submission" date="2008-06" db="EMBL/GenBank/DDBJ databases">
        <title>Complete sequence of chromosome of Prosthecochloris aestuarii DSM 271.</title>
        <authorList>
            <consortium name="US DOE Joint Genome Institute"/>
            <person name="Lucas S."/>
            <person name="Copeland A."/>
            <person name="Lapidus A."/>
            <person name="Glavina del Rio T."/>
            <person name="Dalin E."/>
            <person name="Tice H."/>
            <person name="Bruce D."/>
            <person name="Goodwin L."/>
            <person name="Pitluck S."/>
            <person name="Schmutz J."/>
            <person name="Larimer F."/>
            <person name="Land M."/>
            <person name="Hauser L."/>
            <person name="Kyrpides N."/>
            <person name="Anderson I."/>
            <person name="Liu Z."/>
            <person name="Li T."/>
            <person name="Zhao F."/>
            <person name="Overmann J."/>
            <person name="Bryant D.A."/>
            <person name="Richardson P."/>
        </authorList>
    </citation>
    <scope>NUCLEOTIDE SEQUENCE [LARGE SCALE GENOMIC DNA]</scope>
    <source>
        <strain evidence="2">DSM 271</strain>
    </source>
</reference>
<feature type="region of interest" description="Disordered" evidence="1">
    <location>
        <begin position="1"/>
        <end position="35"/>
    </location>
</feature>
<dbReference type="STRING" id="290512.Paes_0982"/>
<keyword evidence="3" id="KW-1185">Reference proteome</keyword>
<evidence type="ECO:0000313" key="2">
    <source>
        <dbReference type="EMBL" id="ACF46022.1"/>
    </source>
</evidence>
<evidence type="ECO:0000313" key="3">
    <source>
        <dbReference type="Proteomes" id="UP000002725"/>
    </source>
</evidence>
<proteinExistence type="predicted"/>
<gene>
    <name evidence="2" type="ordered locus">Paes_0982</name>
</gene>
<name>B4S7I5_PROA2</name>
<accession>B4S7I5</accession>
<protein>
    <submittedName>
        <fullName evidence="2">Uncharacterized protein</fullName>
    </submittedName>
</protein>
<dbReference type="AlphaFoldDB" id="B4S7I5"/>
<dbReference type="Proteomes" id="UP000002725">
    <property type="component" value="Chromosome"/>
</dbReference>
<evidence type="ECO:0000256" key="1">
    <source>
        <dbReference type="SAM" id="MobiDB-lite"/>
    </source>
</evidence>
<organism evidence="2 3">
    <name type="scientific">Prosthecochloris aestuarii (strain DSM 271 / SK 413)</name>
    <dbReference type="NCBI Taxonomy" id="290512"/>
    <lineage>
        <taxon>Bacteria</taxon>
        <taxon>Pseudomonadati</taxon>
        <taxon>Chlorobiota</taxon>
        <taxon>Chlorobiia</taxon>
        <taxon>Chlorobiales</taxon>
        <taxon>Chlorobiaceae</taxon>
        <taxon>Prosthecochloris</taxon>
    </lineage>
</organism>
<dbReference type="KEGG" id="paa:Paes_0982"/>
<dbReference type="EMBL" id="CP001108">
    <property type="protein sequence ID" value="ACF46022.1"/>
    <property type="molecule type" value="Genomic_DNA"/>
</dbReference>
<dbReference type="HOGENOM" id="CLU_2586858_0_0_10"/>